<protein>
    <submittedName>
        <fullName evidence="3">Uncharacterized protein</fullName>
    </submittedName>
</protein>
<dbReference type="AlphaFoldDB" id="A0A9Q1AZM4"/>
<dbReference type="Proteomes" id="UP001142489">
    <property type="component" value="Unassembled WGS sequence"/>
</dbReference>
<feature type="compositionally biased region" description="Low complexity" evidence="2">
    <location>
        <begin position="1"/>
        <end position="16"/>
    </location>
</feature>
<gene>
    <name evidence="3" type="ORF">JRQ81_017108</name>
</gene>
<dbReference type="PANTHER" id="PTHR15377">
    <property type="entry name" value="TRANSCRIPTION ELONGATION REGULATOR 1"/>
    <property type="match status" value="1"/>
</dbReference>
<dbReference type="EMBL" id="JAPFRF010000008">
    <property type="protein sequence ID" value="KAJ7324088.1"/>
    <property type="molecule type" value="Genomic_DNA"/>
</dbReference>
<reference evidence="3" key="1">
    <citation type="journal article" date="2023" name="DNA Res.">
        <title>Chromosome-level genome assembly of Phrynocephalus forsythii using third-generation DNA sequencing and Hi-C analysis.</title>
        <authorList>
            <person name="Qi Y."/>
            <person name="Zhao W."/>
            <person name="Zhao Y."/>
            <person name="Niu C."/>
            <person name="Cao S."/>
            <person name="Zhang Y."/>
        </authorList>
    </citation>
    <scope>NUCLEOTIDE SEQUENCE</scope>
    <source>
        <tissue evidence="3">Muscle</tissue>
    </source>
</reference>
<dbReference type="OrthoDB" id="63972at2759"/>
<sequence length="272" mass="28536">NAPGAESQAAAASPLARECRAPGASVDLDGPERLGALPDRGRRWSGAPSSSSAAFLPSSSSPAASPAAACAVDPGGFRLATSLRSFPALDGTGAPFRPVHQLPFLNGQWMFGAHSPVIGFSPSSNVEFVPLLPHVYTTTAPHHSGKSWIEKRLPNCKIYLNNTFALDSAWIHPEELRIYQGHEKPLVTTNQVAVALSRPATTHRPVPAVVLTPQPIPGGCLKQAGSNQTIAFAAAMLSVDADSRRGPSTNAQPCHVLTLSPIKIPLLTAPFQ</sequence>
<name>A0A9Q1AZM4_9SAUR</name>
<proteinExistence type="predicted"/>
<feature type="region of interest" description="Disordered" evidence="2">
    <location>
        <begin position="1"/>
        <end position="59"/>
    </location>
</feature>
<dbReference type="GO" id="GO:0005634">
    <property type="term" value="C:nucleus"/>
    <property type="evidence" value="ECO:0007669"/>
    <property type="project" value="TreeGrafter"/>
</dbReference>
<accession>A0A9Q1AZM4</accession>
<evidence type="ECO:0000256" key="1">
    <source>
        <dbReference type="ARBA" id="ARBA00022737"/>
    </source>
</evidence>
<keyword evidence="4" id="KW-1185">Reference proteome</keyword>
<feature type="non-terminal residue" evidence="3">
    <location>
        <position position="1"/>
    </location>
</feature>
<comment type="caution">
    <text evidence="3">The sequence shown here is derived from an EMBL/GenBank/DDBJ whole genome shotgun (WGS) entry which is preliminary data.</text>
</comment>
<dbReference type="GO" id="GO:0070063">
    <property type="term" value="F:RNA polymerase binding"/>
    <property type="evidence" value="ECO:0007669"/>
    <property type="project" value="InterPro"/>
</dbReference>
<dbReference type="GO" id="GO:0003712">
    <property type="term" value="F:transcription coregulator activity"/>
    <property type="evidence" value="ECO:0007669"/>
    <property type="project" value="TreeGrafter"/>
</dbReference>
<feature type="compositionally biased region" description="Low complexity" evidence="2">
    <location>
        <begin position="47"/>
        <end position="59"/>
    </location>
</feature>
<evidence type="ECO:0000313" key="4">
    <source>
        <dbReference type="Proteomes" id="UP001142489"/>
    </source>
</evidence>
<dbReference type="InterPro" id="IPR045148">
    <property type="entry name" value="TCRG1-like"/>
</dbReference>
<feature type="non-terminal residue" evidence="3">
    <location>
        <position position="272"/>
    </location>
</feature>
<evidence type="ECO:0000256" key="2">
    <source>
        <dbReference type="SAM" id="MobiDB-lite"/>
    </source>
</evidence>
<evidence type="ECO:0000313" key="3">
    <source>
        <dbReference type="EMBL" id="KAJ7324088.1"/>
    </source>
</evidence>
<keyword evidence="1" id="KW-0677">Repeat</keyword>
<organism evidence="3 4">
    <name type="scientific">Phrynocephalus forsythii</name>
    <dbReference type="NCBI Taxonomy" id="171643"/>
    <lineage>
        <taxon>Eukaryota</taxon>
        <taxon>Metazoa</taxon>
        <taxon>Chordata</taxon>
        <taxon>Craniata</taxon>
        <taxon>Vertebrata</taxon>
        <taxon>Euteleostomi</taxon>
        <taxon>Lepidosauria</taxon>
        <taxon>Squamata</taxon>
        <taxon>Bifurcata</taxon>
        <taxon>Unidentata</taxon>
        <taxon>Episquamata</taxon>
        <taxon>Toxicofera</taxon>
        <taxon>Iguania</taxon>
        <taxon>Acrodonta</taxon>
        <taxon>Agamidae</taxon>
        <taxon>Agaminae</taxon>
        <taxon>Phrynocephalus</taxon>
    </lineage>
</organism>
<dbReference type="PANTHER" id="PTHR15377:SF5">
    <property type="entry name" value="TRANSCRIPTION ELONGATION REGULATOR 1-LIKE PROTEIN"/>
    <property type="match status" value="1"/>
</dbReference>